<dbReference type="Gene3D" id="2.30.110.10">
    <property type="entry name" value="Electron Transport, Fmn-binding Protein, Chain A"/>
    <property type="match status" value="1"/>
</dbReference>
<dbReference type="PANTHER" id="PTHR28243:SF1">
    <property type="entry name" value="PYRIDOXAMINE 5'-PHOSPHATE OXIDASE ALR4036 FAMILY FMN-BINDING DOMAIN-CONTAINING PROTEIN"/>
    <property type="match status" value="1"/>
</dbReference>
<organism evidence="3 4">
    <name type="scientific">Tilletia walkeri</name>
    <dbReference type="NCBI Taxonomy" id="117179"/>
    <lineage>
        <taxon>Eukaryota</taxon>
        <taxon>Fungi</taxon>
        <taxon>Dikarya</taxon>
        <taxon>Basidiomycota</taxon>
        <taxon>Ustilaginomycotina</taxon>
        <taxon>Exobasidiomycetes</taxon>
        <taxon>Tilletiales</taxon>
        <taxon>Tilletiaceae</taxon>
        <taxon>Tilletia</taxon>
    </lineage>
</organism>
<protein>
    <recommendedName>
        <fullName evidence="2">Pyridoxamine 5'-phosphate oxidase Alr4036 family FMN-binding domain-containing protein</fullName>
    </recommendedName>
</protein>
<evidence type="ECO:0000256" key="1">
    <source>
        <dbReference type="SAM" id="MobiDB-lite"/>
    </source>
</evidence>
<evidence type="ECO:0000259" key="2">
    <source>
        <dbReference type="Pfam" id="PF12766"/>
    </source>
</evidence>
<evidence type="ECO:0000313" key="3">
    <source>
        <dbReference type="EMBL" id="KAE8266611.1"/>
    </source>
</evidence>
<reference evidence="3" key="1">
    <citation type="submission" date="2016-04" db="EMBL/GenBank/DDBJ databases">
        <authorList>
            <person name="Nguyen H.D."/>
            <person name="Samba Siva P."/>
            <person name="Cullis J."/>
            <person name="Levesque C.A."/>
            <person name="Hambleton S."/>
        </authorList>
    </citation>
    <scope>NUCLEOTIDE SEQUENCE</scope>
    <source>
        <strain evidence="3">DAOMC 236422</strain>
    </source>
</reference>
<proteinExistence type="predicted"/>
<evidence type="ECO:0000313" key="4">
    <source>
        <dbReference type="Proteomes" id="UP000078113"/>
    </source>
</evidence>
<accession>A0A8X7N3X9</accession>
<feature type="compositionally biased region" description="Basic and acidic residues" evidence="1">
    <location>
        <begin position="237"/>
        <end position="246"/>
    </location>
</feature>
<dbReference type="Proteomes" id="UP000078113">
    <property type="component" value="Unassembled WGS sequence"/>
</dbReference>
<gene>
    <name evidence="3" type="ORF">A4X09_0g5736</name>
</gene>
<reference evidence="3" key="2">
    <citation type="journal article" date="2019" name="IMA Fungus">
        <title>Genome sequencing and comparison of five Tilletia species to identify candidate genes for the detection of regulated species infecting wheat.</title>
        <authorList>
            <person name="Nguyen H.D.T."/>
            <person name="Sultana T."/>
            <person name="Kesanakurti P."/>
            <person name="Hambleton S."/>
        </authorList>
    </citation>
    <scope>NUCLEOTIDE SEQUENCE</scope>
    <source>
        <strain evidence="3">DAOMC 236422</strain>
    </source>
</reference>
<feature type="region of interest" description="Disordered" evidence="1">
    <location>
        <begin position="1"/>
        <end position="40"/>
    </location>
</feature>
<keyword evidence="4" id="KW-1185">Reference proteome</keyword>
<feature type="compositionally biased region" description="Polar residues" evidence="1">
    <location>
        <begin position="309"/>
        <end position="318"/>
    </location>
</feature>
<dbReference type="InterPro" id="IPR024624">
    <property type="entry name" value="Pyridox_Oxase_Alr4036_FMN-bd"/>
</dbReference>
<dbReference type="SUPFAM" id="SSF50475">
    <property type="entry name" value="FMN-binding split barrel"/>
    <property type="match status" value="1"/>
</dbReference>
<dbReference type="PANTHER" id="PTHR28243">
    <property type="entry name" value="AGL049CP"/>
    <property type="match status" value="1"/>
</dbReference>
<dbReference type="InterPro" id="IPR012349">
    <property type="entry name" value="Split_barrel_FMN-bd"/>
</dbReference>
<feature type="compositionally biased region" description="Low complexity" evidence="1">
    <location>
        <begin position="1"/>
        <end position="12"/>
    </location>
</feature>
<feature type="region of interest" description="Disordered" evidence="1">
    <location>
        <begin position="95"/>
        <end position="115"/>
    </location>
</feature>
<dbReference type="EMBL" id="LWDG02000313">
    <property type="protein sequence ID" value="KAE8266611.1"/>
    <property type="molecule type" value="Genomic_DNA"/>
</dbReference>
<dbReference type="GO" id="GO:0010181">
    <property type="term" value="F:FMN binding"/>
    <property type="evidence" value="ECO:0007669"/>
    <property type="project" value="InterPro"/>
</dbReference>
<feature type="region of interest" description="Disordered" evidence="1">
    <location>
        <begin position="305"/>
        <end position="329"/>
    </location>
</feature>
<sequence>MSTTTSTKNSSSARLTSVRDHLSSPTNNTMSGPGPHPRWKQLIQNSINTHIKDEKSILYHALSTLSPAGSSSSSSSAANSPVPHVRYVVHRGFLNENRSSKTPTGTAPAQSSFTTGTSLLTTSDVRAPKVAELEKSGGWAEIAWWHDSAQLQFRISGQIHVLPRPGHPLADKFPRDRLAPARQSENNGDDAFDWEAERLRIFYKMSPNLLASFARPVPGSEHPNAAKLGDEQGGPGEDDKPAKDDLQSPWPQELPQPQKLDGGEEDLTDEQKKTLEVSKSNFALLVMEPQRIDVVDLARDKRSLFERVTPSSSANSGAQEEWKETRLVP</sequence>
<comment type="caution">
    <text evidence="3">The sequence shown here is derived from an EMBL/GenBank/DDBJ whole genome shotgun (WGS) entry which is preliminary data.</text>
</comment>
<feature type="domain" description="Pyridoxamine 5'-phosphate oxidase Alr4036 family FMN-binding" evidence="2">
    <location>
        <begin position="37"/>
        <end position="162"/>
    </location>
</feature>
<name>A0A8X7N3X9_9BASI</name>
<dbReference type="Pfam" id="PF12766">
    <property type="entry name" value="Pyridox_oxase_2"/>
    <property type="match status" value="1"/>
</dbReference>
<feature type="compositionally biased region" description="Polar residues" evidence="1">
    <location>
        <begin position="96"/>
        <end position="110"/>
    </location>
</feature>
<feature type="compositionally biased region" description="Basic and acidic residues" evidence="1">
    <location>
        <begin position="320"/>
        <end position="329"/>
    </location>
</feature>
<feature type="region of interest" description="Disordered" evidence="1">
    <location>
        <begin position="214"/>
        <end position="271"/>
    </location>
</feature>
<dbReference type="AlphaFoldDB" id="A0A8X7N3X9"/>